<gene>
    <name evidence="3" type="ORF">RED65_04125</name>
</gene>
<organism evidence="3 4">
    <name type="scientific">Bermanella marisrubri</name>
    <dbReference type="NCBI Taxonomy" id="207949"/>
    <lineage>
        <taxon>Bacteria</taxon>
        <taxon>Pseudomonadati</taxon>
        <taxon>Pseudomonadota</taxon>
        <taxon>Gammaproteobacteria</taxon>
        <taxon>Oceanospirillales</taxon>
        <taxon>Oceanospirillaceae</taxon>
        <taxon>Bermanella</taxon>
    </lineage>
</organism>
<dbReference type="OrthoDB" id="614750at2"/>
<evidence type="ECO:0000256" key="1">
    <source>
        <dbReference type="SAM" id="Phobius"/>
    </source>
</evidence>
<proteinExistence type="predicted"/>
<keyword evidence="4" id="KW-1185">Reference proteome</keyword>
<dbReference type="GO" id="GO:0008233">
    <property type="term" value="F:peptidase activity"/>
    <property type="evidence" value="ECO:0007669"/>
    <property type="project" value="UniProtKB-KW"/>
</dbReference>
<dbReference type="Gene3D" id="2.60.40.10">
    <property type="entry name" value="Immunoglobulins"/>
    <property type="match status" value="2"/>
</dbReference>
<dbReference type="AlphaFoldDB" id="Q1N1V0"/>
<dbReference type="EMBL" id="AAQH01000009">
    <property type="protein sequence ID" value="EAT12181.1"/>
    <property type="molecule type" value="Genomic_DNA"/>
</dbReference>
<feature type="signal peptide" evidence="2">
    <location>
        <begin position="1"/>
        <end position="21"/>
    </location>
</feature>
<dbReference type="Pfam" id="PF17963">
    <property type="entry name" value="Big_9"/>
    <property type="match status" value="1"/>
</dbReference>
<evidence type="ECO:0000313" key="4">
    <source>
        <dbReference type="Proteomes" id="UP000004263"/>
    </source>
</evidence>
<reference evidence="3 4" key="1">
    <citation type="submission" date="2006-03" db="EMBL/GenBank/DDBJ databases">
        <authorList>
            <person name="Pinhassi J."/>
            <person name="Pedros-Alio C."/>
            <person name="Ferriera S."/>
            <person name="Johnson J."/>
            <person name="Kravitz S."/>
            <person name="Halpern A."/>
            <person name="Remington K."/>
            <person name="Beeson K."/>
            <person name="Tran B."/>
            <person name="Rogers Y.-H."/>
            <person name="Friedman R."/>
            <person name="Venter J.C."/>
        </authorList>
    </citation>
    <scope>NUCLEOTIDE SEQUENCE [LARGE SCALE GENOMIC DNA]</scope>
    <source>
        <strain evidence="3 4">RED65</strain>
    </source>
</reference>
<feature type="transmembrane region" description="Helical" evidence="1">
    <location>
        <begin position="910"/>
        <end position="933"/>
    </location>
</feature>
<name>Q1N1V0_9GAMM</name>
<dbReference type="GO" id="GO:0006508">
    <property type="term" value="P:proteolysis"/>
    <property type="evidence" value="ECO:0007669"/>
    <property type="project" value="UniProtKB-KW"/>
</dbReference>
<keyword evidence="3" id="KW-0645">Protease</keyword>
<comment type="caution">
    <text evidence="3">The sequence shown here is derived from an EMBL/GenBank/DDBJ whole genome shotgun (WGS) entry which is preliminary data.</text>
</comment>
<feature type="chain" id="PRO_5004194746" evidence="2">
    <location>
        <begin position="22"/>
        <end position="941"/>
    </location>
</feature>
<accession>Q1N1V0</accession>
<dbReference type="RefSeq" id="WP_007016277.1">
    <property type="nucleotide sequence ID" value="NZ_AAQH01000009.1"/>
</dbReference>
<sequence length="941" mass="98102">MSRLILLVGFLVTILPNSVSAAVCPSSSSAESTGANNGTSCTVSGTASTIKLNFISGFTDNTIVSAEGGNNGTTVGAQRKLSFIKAAEIVAAEIESNVVVEVDAQFAGLTCSTNQATLGSAGATSNSGYGSPAPGGLRDNTFYPIGLMNAILGSDQDPSISDITAQFNSNIGTTNCLENSNGWYYGFDAPPSNYIGFVTVLLHEMTHGFGFASLVNKSTGAKANASFDDIYSVYLFDDVTGRSWMDPSQSDADRAASAISGNRLLWDGTNVNTNAVAYTSTGFADKDGSGTFTSGDLIQMYAPNPVEGGSSVSHFDTAVSPNELMEPQYTEGTLSLGLAKFLLQDIGWSVSINNTAPTITAVDQTTNEDVAITGLDASGWGSDVDGDTLTYSITSCPSNVTCDINDDGTGLTLTPAQNYYANTNSVTITVTDGQGGSASDNFNLTINPVNDDPTWSNISDQSIVVGNTLSITLTNYASDVEDDTLSFSINQCGAALSCNITSNTLDITANSSSASAQTVEVIADDGNSGTANVSFAITIEDNPSITVNGVQLNPNDTGSMASTNVSIDISNLNNNYNYALSLNGMNLNSLLGVSPSLLQIGLPSSGQFAGTYTLTLTNKSSGASYDIYLERDPVISLSASSLLEGTNTQTLTVIGAAANDVFNLVSSEQALSFKDINGAVISDVTIQNDADTNNATSVHLDVGTLSSITPVNIQVDSGLNINATMFPSRPHSIQINNDQGNAITDATLTLETSALTSFNIESVYQSNDSGSITVTLPDDSTDYSASISASGYQTQSIDLQSSVLQQTVLLQTGGTLLSIRGHIEATGSLNFATDIPELTLILSDGSEVSATVNEVSDNKSSFDYSFNNALGELESLRFSHPDAETLTIQFIEGSNYLVFLQSKRASDDTITVIGSSGGGSLSWLLVFVIASLVTPRFNTKR</sequence>
<protein>
    <submittedName>
        <fullName evidence="3">Protease-associated PA</fullName>
    </submittedName>
</protein>
<dbReference type="HOGENOM" id="CLU_285589_0_0_6"/>
<keyword evidence="2" id="KW-0732">Signal</keyword>
<evidence type="ECO:0000313" key="3">
    <source>
        <dbReference type="EMBL" id="EAT12181.1"/>
    </source>
</evidence>
<evidence type="ECO:0000256" key="2">
    <source>
        <dbReference type="SAM" id="SignalP"/>
    </source>
</evidence>
<keyword evidence="1" id="KW-0472">Membrane</keyword>
<keyword evidence="1" id="KW-1133">Transmembrane helix</keyword>
<dbReference type="STRING" id="207949.RED65_04125"/>
<dbReference type="Proteomes" id="UP000004263">
    <property type="component" value="Unassembled WGS sequence"/>
</dbReference>
<keyword evidence="1" id="KW-0812">Transmembrane</keyword>
<keyword evidence="3" id="KW-0378">Hydrolase</keyword>
<dbReference type="InterPro" id="IPR013783">
    <property type="entry name" value="Ig-like_fold"/>
</dbReference>